<name>A0AB33IHM6_ACEAC</name>
<accession>A0AB33IHM6</accession>
<evidence type="ECO:0008006" key="4">
    <source>
        <dbReference type="Google" id="ProtNLM"/>
    </source>
</evidence>
<organism evidence="2 3">
    <name type="scientific">Acetobacter aceti NBRC 14818</name>
    <dbReference type="NCBI Taxonomy" id="887700"/>
    <lineage>
        <taxon>Bacteria</taxon>
        <taxon>Pseudomonadati</taxon>
        <taxon>Pseudomonadota</taxon>
        <taxon>Alphaproteobacteria</taxon>
        <taxon>Acetobacterales</taxon>
        <taxon>Acetobacteraceae</taxon>
        <taxon>Acetobacter</taxon>
        <taxon>Acetobacter subgen. Acetobacter</taxon>
    </lineage>
</organism>
<keyword evidence="3" id="KW-1185">Reference proteome</keyword>
<gene>
    <name evidence="2" type="ORF">EMQ_2201</name>
</gene>
<dbReference type="InterPro" id="IPR018648">
    <property type="entry name" value="DUF2076"/>
</dbReference>
<feature type="compositionally biased region" description="Low complexity" evidence="1">
    <location>
        <begin position="213"/>
        <end position="229"/>
    </location>
</feature>
<feature type="compositionally biased region" description="Gly residues" evidence="1">
    <location>
        <begin position="100"/>
        <end position="113"/>
    </location>
</feature>
<evidence type="ECO:0000313" key="2">
    <source>
        <dbReference type="EMBL" id="BCK76595.1"/>
    </source>
</evidence>
<evidence type="ECO:0000313" key="3">
    <source>
        <dbReference type="Proteomes" id="UP000516424"/>
    </source>
</evidence>
<dbReference type="EMBL" id="AP023410">
    <property type="protein sequence ID" value="BCK76595.1"/>
    <property type="molecule type" value="Genomic_DNA"/>
</dbReference>
<sequence length="261" mass="26447">MNSQERDLISNFIARVGGAPQASAGSVPSTNPSLPPIDPEADAFIAQNFQKYPEARYRITQMAVVQEAALVEAQNRIRELQFQLQQAQQALQQAQQSKGSSGGFLGGLFGGGQQRPQQAPPPGWGGQPGYAQQPQPQMQPMPPGFQPGMFRQGGSGFLGSALTTAAGVAGGMMAANALEGLFSGHHDAGAAAGGWGAPDQTVVNNYYGDSSGSGAAGAPDPFAGAGTTADQGFDAGGDSGSNDGWGGDGGGDWGGGDDQSF</sequence>
<proteinExistence type="predicted"/>
<dbReference type="AlphaFoldDB" id="A0AB33IHM6"/>
<dbReference type="Proteomes" id="UP000516424">
    <property type="component" value="Chromosome"/>
</dbReference>
<evidence type="ECO:0000256" key="1">
    <source>
        <dbReference type="SAM" id="MobiDB-lite"/>
    </source>
</evidence>
<protein>
    <recommendedName>
        <fullName evidence="4">ABC transporter substrate-binding protein</fullName>
    </recommendedName>
</protein>
<dbReference type="RefSeq" id="WP_010667904.1">
    <property type="nucleotide sequence ID" value="NZ_AP023410.1"/>
</dbReference>
<reference evidence="2 3" key="1">
    <citation type="journal article" date="2011" name="Microbiology">
        <title>Transcriptome response to different carbon sources in Acetobacter aceti.</title>
        <authorList>
            <person name="Sakurai K."/>
            <person name="Arai H."/>
            <person name="Ishii M."/>
            <person name="Igarashi Y."/>
        </authorList>
    </citation>
    <scope>NUCLEOTIDE SEQUENCE [LARGE SCALE GENOMIC DNA]</scope>
    <source>
        <strain evidence="2 3">NBRC 14818</strain>
    </source>
</reference>
<dbReference type="Pfam" id="PF09849">
    <property type="entry name" value="DUF2076"/>
    <property type="match status" value="1"/>
</dbReference>
<feature type="region of interest" description="Disordered" evidence="1">
    <location>
        <begin position="94"/>
        <end position="152"/>
    </location>
</feature>
<feature type="compositionally biased region" description="Gly residues" evidence="1">
    <location>
        <begin position="234"/>
        <end position="261"/>
    </location>
</feature>
<feature type="region of interest" description="Disordered" evidence="1">
    <location>
        <begin position="213"/>
        <end position="261"/>
    </location>
</feature>